<feature type="transmembrane region" description="Helical" evidence="15">
    <location>
        <begin position="54"/>
        <end position="75"/>
    </location>
</feature>
<feature type="transmembrane region" description="Helical" evidence="15">
    <location>
        <begin position="87"/>
        <end position="107"/>
    </location>
</feature>
<dbReference type="PRINTS" id="PR00171">
    <property type="entry name" value="SUGRTRNSPORT"/>
</dbReference>
<dbReference type="Gene3D" id="1.20.1250.20">
    <property type="entry name" value="MFS general substrate transporter like domains"/>
    <property type="match status" value="1"/>
</dbReference>
<dbReference type="GeneID" id="14909078"/>
<keyword evidence="7 15" id="KW-0472">Membrane</keyword>
<keyword evidence="17" id="KW-0560">Oxidoreductase</keyword>
<dbReference type="InterPro" id="IPR003663">
    <property type="entry name" value="Sugar/inositol_transpt"/>
</dbReference>
<feature type="transmembrane region" description="Helical" evidence="15">
    <location>
        <begin position="293"/>
        <end position="318"/>
    </location>
</feature>
<organism evidence="17 18">
    <name type="scientific">Ichthyophthirius multifiliis</name>
    <name type="common">White spot disease agent</name>
    <name type="synonym">Ich</name>
    <dbReference type="NCBI Taxonomy" id="5932"/>
    <lineage>
        <taxon>Eukaryota</taxon>
        <taxon>Sar</taxon>
        <taxon>Alveolata</taxon>
        <taxon>Ciliophora</taxon>
        <taxon>Intramacronucleata</taxon>
        <taxon>Oligohymenophorea</taxon>
        <taxon>Hymenostomatida</taxon>
        <taxon>Ophryoglenina</taxon>
        <taxon>Ichthyophthirius</taxon>
    </lineage>
</organism>
<comment type="similarity">
    <text evidence="2">Belongs to the major facilitator superfamily. Sugar transporter (TC 2.A.1.1) family.</text>
</comment>
<dbReference type="GO" id="GO:0016491">
    <property type="term" value="F:oxidoreductase activity"/>
    <property type="evidence" value="ECO:0007669"/>
    <property type="project" value="UniProtKB-KW"/>
</dbReference>
<comment type="catalytic activity">
    <reaction evidence="12">
        <text>D-glucosamine(out) = D-glucosamine(in)</text>
        <dbReference type="Rhea" id="RHEA:78423"/>
        <dbReference type="ChEBI" id="CHEBI:58723"/>
    </reaction>
    <physiologicalReaction direction="left-to-right" evidence="12">
        <dbReference type="Rhea" id="RHEA:78424"/>
    </physiologicalReaction>
</comment>
<comment type="catalytic activity">
    <reaction evidence="13">
        <text>D-fructose(out) = D-fructose(in)</text>
        <dbReference type="Rhea" id="RHEA:60372"/>
        <dbReference type="ChEBI" id="CHEBI:37721"/>
    </reaction>
    <physiologicalReaction direction="left-to-right" evidence="13">
        <dbReference type="Rhea" id="RHEA:60373"/>
    </physiologicalReaction>
</comment>
<evidence type="ECO:0000256" key="6">
    <source>
        <dbReference type="ARBA" id="ARBA00022989"/>
    </source>
</evidence>
<protein>
    <recommendedName>
        <fullName evidence="14">Hexose transporter 1</fullName>
    </recommendedName>
</protein>
<dbReference type="RefSeq" id="XP_004036906.1">
    <property type="nucleotide sequence ID" value="XM_004036858.1"/>
</dbReference>
<dbReference type="InterPro" id="IPR050814">
    <property type="entry name" value="Myo-inositol_Transporter"/>
</dbReference>
<evidence type="ECO:0000256" key="13">
    <source>
        <dbReference type="ARBA" id="ARBA00044710"/>
    </source>
</evidence>
<feature type="transmembrane region" description="Helical" evidence="15">
    <location>
        <begin position="446"/>
        <end position="465"/>
    </location>
</feature>
<evidence type="ECO:0000256" key="7">
    <source>
        <dbReference type="ARBA" id="ARBA00023136"/>
    </source>
</evidence>
<comment type="catalytic activity">
    <reaction evidence="11">
        <text>D-mannose(out) = D-mannose(in)</text>
        <dbReference type="Rhea" id="RHEA:78391"/>
        <dbReference type="ChEBI" id="CHEBI:4208"/>
    </reaction>
    <physiologicalReaction direction="left-to-right" evidence="11">
        <dbReference type="Rhea" id="RHEA:78392"/>
    </physiologicalReaction>
</comment>
<dbReference type="PANTHER" id="PTHR48020">
    <property type="entry name" value="PROTON MYO-INOSITOL COTRANSPORTER"/>
    <property type="match status" value="1"/>
</dbReference>
<dbReference type="STRING" id="857967.G0QPF2"/>
<evidence type="ECO:0000256" key="9">
    <source>
        <dbReference type="ARBA" id="ARBA00044648"/>
    </source>
</evidence>
<keyword evidence="5 15" id="KW-0812">Transmembrane</keyword>
<evidence type="ECO:0000256" key="8">
    <source>
        <dbReference type="ARBA" id="ARBA00044637"/>
    </source>
</evidence>
<comment type="subcellular location">
    <subcellularLocation>
        <location evidence="1">Membrane</location>
        <topology evidence="1">Multi-pass membrane protein</topology>
    </subcellularLocation>
</comment>
<gene>
    <name evidence="17" type="ORF">IMG5_067170</name>
</gene>
<feature type="transmembrane region" description="Helical" evidence="15">
    <location>
        <begin position="330"/>
        <end position="352"/>
    </location>
</feature>
<name>G0QPF2_ICHMU</name>
<dbReference type="PROSITE" id="PS50850">
    <property type="entry name" value="MFS"/>
    <property type="match status" value="1"/>
</dbReference>
<dbReference type="OrthoDB" id="6612291at2759"/>
<comment type="subunit">
    <text evidence="3">Homodimer.</text>
</comment>
<dbReference type="PANTHER" id="PTHR48020:SF12">
    <property type="entry name" value="PROTON MYO-INOSITOL COTRANSPORTER"/>
    <property type="match status" value="1"/>
</dbReference>
<dbReference type="InterPro" id="IPR020846">
    <property type="entry name" value="MFS_dom"/>
</dbReference>
<comment type="catalytic activity">
    <reaction evidence="8">
        <text>D-galactose(in) = D-galactose(out)</text>
        <dbReference type="Rhea" id="RHEA:34915"/>
        <dbReference type="ChEBI" id="CHEBI:4139"/>
    </reaction>
    <physiologicalReaction direction="right-to-left" evidence="8">
        <dbReference type="Rhea" id="RHEA:34917"/>
    </physiologicalReaction>
</comment>
<dbReference type="SUPFAM" id="SSF103473">
    <property type="entry name" value="MFS general substrate transporter"/>
    <property type="match status" value="1"/>
</dbReference>
<evidence type="ECO:0000313" key="18">
    <source>
        <dbReference type="Proteomes" id="UP000008983"/>
    </source>
</evidence>
<dbReference type="Proteomes" id="UP000008983">
    <property type="component" value="Unassembled WGS sequence"/>
</dbReference>
<dbReference type="EMBL" id="GL983551">
    <property type="protein sequence ID" value="EGR32920.1"/>
    <property type="molecule type" value="Genomic_DNA"/>
</dbReference>
<feature type="transmembrane region" description="Helical" evidence="15">
    <location>
        <begin position="119"/>
        <end position="139"/>
    </location>
</feature>
<comment type="catalytic activity">
    <reaction evidence="10">
        <text>D-xylose(out) = D-xylose(in)</text>
        <dbReference type="Rhea" id="RHEA:78427"/>
        <dbReference type="ChEBI" id="CHEBI:53455"/>
    </reaction>
    <physiologicalReaction direction="left-to-right" evidence="10">
        <dbReference type="Rhea" id="RHEA:78428"/>
    </physiologicalReaction>
</comment>
<dbReference type="AlphaFoldDB" id="G0QPF2"/>
<keyword evidence="18" id="KW-1185">Reference proteome</keyword>
<dbReference type="InterPro" id="IPR005829">
    <property type="entry name" value="Sugar_transporter_CS"/>
</dbReference>
<accession>G0QPF2</accession>
<evidence type="ECO:0000256" key="1">
    <source>
        <dbReference type="ARBA" id="ARBA00004141"/>
    </source>
</evidence>
<evidence type="ECO:0000256" key="15">
    <source>
        <dbReference type="SAM" id="Phobius"/>
    </source>
</evidence>
<dbReference type="InterPro" id="IPR005828">
    <property type="entry name" value="MFS_sugar_transport-like"/>
</dbReference>
<evidence type="ECO:0000256" key="10">
    <source>
        <dbReference type="ARBA" id="ARBA00044656"/>
    </source>
</evidence>
<dbReference type="GO" id="GO:0022857">
    <property type="term" value="F:transmembrane transporter activity"/>
    <property type="evidence" value="ECO:0007669"/>
    <property type="project" value="InterPro"/>
</dbReference>
<dbReference type="InterPro" id="IPR036259">
    <property type="entry name" value="MFS_trans_sf"/>
</dbReference>
<dbReference type="Pfam" id="PF00083">
    <property type="entry name" value="Sugar_tr"/>
    <property type="match status" value="1"/>
</dbReference>
<feature type="transmembrane region" description="Helical" evidence="15">
    <location>
        <begin position="14"/>
        <end position="34"/>
    </location>
</feature>
<sequence length="483" mass="55746">MTQSTKNQIKQTQVYLRAIIACLGGHFFGLNNTLLNSSQEHICFLNQWLSKYDIALYTSLIAALYPLGCILGAIYTTQFLRILQNSYRKSLLIIDLIGIIGTIQITMNSSLQNIMLGRFISGIAVGLNCAIIPLYVKIYTPQAIRGQTGTLFQSLQTFGMFIGLILKSIMPIYPKITEKDIQLYQETMNSQTYFEYYFSWRIVMGFPLICCLIRLYFMLYIFTEETPQKLVSQRKFKSLKKFCQRIYTKEELKQPHIYPQINNKDGLHQQIELTQQETQIDEKTIERSRRRRMYLGIIVQISSQINGLNGVMTFSSAVYKENTDSNSIVLLYQAMQGLSIFLFTLSSIFVIDRFGRKKVLMISALSTSISLLFVALFAYLDIFYLSFICIIVYLGCQGFGLGGVVMPYSAELVDKNDMSTCIGWRWLSYGLIVLTFQFKILIFQFYGTFIIFSVLTFLCFVYFVIHMKETKGLSTQQIHRLYY</sequence>
<dbReference type="InParanoid" id="G0QPF2"/>
<feature type="transmembrane region" description="Helical" evidence="15">
    <location>
        <begin position="151"/>
        <end position="173"/>
    </location>
</feature>
<evidence type="ECO:0000256" key="2">
    <source>
        <dbReference type="ARBA" id="ARBA00010992"/>
    </source>
</evidence>
<feature type="domain" description="Major facilitator superfamily (MFS) profile" evidence="16">
    <location>
        <begin position="17"/>
        <end position="471"/>
    </location>
</feature>
<keyword evidence="6 15" id="KW-1133">Transmembrane helix</keyword>
<dbReference type="PROSITE" id="PS00216">
    <property type="entry name" value="SUGAR_TRANSPORT_1"/>
    <property type="match status" value="1"/>
</dbReference>
<evidence type="ECO:0000256" key="4">
    <source>
        <dbReference type="ARBA" id="ARBA00022448"/>
    </source>
</evidence>
<evidence type="ECO:0000256" key="12">
    <source>
        <dbReference type="ARBA" id="ARBA00044668"/>
    </source>
</evidence>
<keyword evidence="4" id="KW-0813">Transport</keyword>
<comment type="catalytic activity">
    <reaction evidence="9">
        <text>D-glucose(out) = D-glucose(in)</text>
        <dbReference type="Rhea" id="RHEA:60376"/>
        <dbReference type="ChEBI" id="CHEBI:4167"/>
    </reaction>
    <physiologicalReaction direction="left-to-right" evidence="9">
        <dbReference type="Rhea" id="RHEA:60377"/>
    </physiologicalReaction>
</comment>
<evidence type="ECO:0000259" key="16">
    <source>
        <dbReference type="PROSITE" id="PS50850"/>
    </source>
</evidence>
<dbReference type="eggNOG" id="KOG0569">
    <property type="taxonomic scope" value="Eukaryota"/>
</dbReference>
<proteinExistence type="inferred from homology"/>
<evidence type="ECO:0000256" key="3">
    <source>
        <dbReference type="ARBA" id="ARBA00011738"/>
    </source>
</evidence>
<dbReference type="OMA" id="FMQTFAP"/>
<dbReference type="GO" id="GO:0016020">
    <property type="term" value="C:membrane"/>
    <property type="evidence" value="ECO:0007669"/>
    <property type="project" value="UniProtKB-SubCell"/>
</dbReference>
<evidence type="ECO:0000256" key="11">
    <source>
        <dbReference type="ARBA" id="ARBA00044662"/>
    </source>
</evidence>
<evidence type="ECO:0000256" key="14">
    <source>
        <dbReference type="ARBA" id="ARBA00044780"/>
    </source>
</evidence>
<feature type="transmembrane region" description="Helical" evidence="15">
    <location>
        <begin position="198"/>
        <end position="222"/>
    </location>
</feature>
<evidence type="ECO:0000256" key="5">
    <source>
        <dbReference type="ARBA" id="ARBA00022692"/>
    </source>
</evidence>
<reference evidence="17 18" key="1">
    <citation type="submission" date="2011-07" db="EMBL/GenBank/DDBJ databases">
        <authorList>
            <person name="Coyne R."/>
            <person name="Brami D."/>
            <person name="Johnson J."/>
            <person name="Hostetler J."/>
            <person name="Hannick L."/>
            <person name="Clark T."/>
            <person name="Cassidy-Hanley D."/>
            <person name="Inman J."/>
        </authorList>
    </citation>
    <scope>NUCLEOTIDE SEQUENCE [LARGE SCALE GENOMIC DNA]</scope>
    <source>
        <strain evidence="17 18">G5</strain>
    </source>
</reference>
<evidence type="ECO:0000313" key="17">
    <source>
        <dbReference type="EMBL" id="EGR32920.1"/>
    </source>
</evidence>